<comment type="caution">
    <text evidence="1">The sequence shown here is derived from an EMBL/GenBank/DDBJ whole genome shotgun (WGS) entry which is preliminary data.</text>
</comment>
<name>A0ACC3TD06_9ASCO</name>
<dbReference type="EMBL" id="MU970339">
    <property type="protein sequence ID" value="KAK9318746.1"/>
    <property type="molecule type" value="Genomic_DNA"/>
</dbReference>
<sequence>MMVQLHFTIRVPCYLLISTNQLELACQATQRGLWRVSTPCGIQSLRCLFLLVVLPHTFKATRAQRVTKDVDILIRDLTILDRLKSVDGFEVAGEKLSYRSIEIDLLTSIEIKSLTSKLTSTSKPFKGSVF</sequence>
<evidence type="ECO:0000313" key="2">
    <source>
        <dbReference type="Proteomes" id="UP001489719"/>
    </source>
</evidence>
<evidence type="ECO:0000313" key="1">
    <source>
        <dbReference type="EMBL" id="KAK9318746.1"/>
    </source>
</evidence>
<proteinExistence type="predicted"/>
<keyword evidence="2" id="KW-1185">Reference proteome</keyword>
<protein>
    <submittedName>
        <fullName evidence="1">Uncharacterized protein</fullName>
    </submittedName>
</protein>
<reference evidence="2" key="1">
    <citation type="journal article" date="2024" name="Front. Bioeng. Biotechnol.">
        <title>Genome-scale model development and genomic sequencing of the oleaginous clade Lipomyces.</title>
        <authorList>
            <person name="Czajka J.J."/>
            <person name="Han Y."/>
            <person name="Kim J."/>
            <person name="Mondo S.J."/>
            <person name="Hofstad B.A."/>
            <person name="Robles A."/>
            <person name="Haridas S."/>
            <person name="Riley R."/>
            <person name="LaButti K."/>
            <person name="Pangilinan J."/>
            <person name="Andreopoulos W."/>
            <person name="Lipzen A."/>
            <person name="Yan J."/>
            <person name="Wang M."/>
            <person name="Ng V."/>
            <person name="Grigoriev I.V."/>
            <person name="Spatafora J.W."/>
            <person name="Magnuson J.K."/>
            <person name="Baker S.E."/>
            <person name="Pomraning K.R."/>
        </authorList>
    </citation>
    <scope>NUCLEOTIDE SEQUENCE [LARGE SCALE GENOMIC DNA]</scope>
    <source>
        <strain evidence="2">CBS 10300</strain>
    </source>
</reference>
<accession>A0ACC3TD06</accession>
<organism evidence="1 2">
    <name type="scientific">Lipomyces orientalis</name>
    <dbReference type="NCBI Taxonomy" id="1233043"/>
    <lineage>
        <taxon>Eukaryota</taxon>
        <taxon>Fungi</taxon>
        <taxon>Dikarya</taxon>
        <taxon>Ascomycota</taxon>
        <taxon>Saccharomycotina</taxon>
        <taxon>Lipomycetes</taxon>
        <taxon>Lipomycetales</taxon>
        <taxon>Lipomycetaceae</taxon>
        <taxon>Lipomyces</taxon>
    </lineage>
</organism>
<gene>
    <name evidence="1" type="ORF">V1517DRAFT_334744</name>
</gene>
<dbReference type="Proteomes" id="UP001489719">
    <property type="component" value="Unassembled WGS sequence"/>
</dbReference>